<proteinExistence type="inferred from homology"/>
<dbReference type="STRING" id="1912795.BK816_04980"/>
<comment type="subunit">
    <text evidence="2">Interacts with ribosomal protein uL14 (rplN).</text>
</comment>
<dbReference type="GO" id="GO:0042256">
    <property type="term" value="P:cytosolic ribosome assembly"/>
    <property type="evidence" value="ECO:0007669"/>
    <property type="project" value="UniProtKB-UniRule"/>
</dbReference>
<evidence type="ECO:0000313" key="3">
    <source>
        <dbReference type="EMBL" id="AOZ72726.1"/>
    </source>
</evidence>
<keyword evidence="4" id="KW-1185">Reference proteome</keyword>
<dbReference type="Pfam" id="PF02410">
    <property type="entry name" value="RsfS"/>
    <property type="match status" value="1"/>
</dbReference>
<gene>
    <name evidence="2" type="primary">rsfS</name>
    <name evidence="3" type="ORF">BK816_04980</name>
</gene>
<dbReference type="InterPro" id="IPR043519">
    <property type="entry name" value="NT_sf"/>
</dbReference>
<dbReference type="Gene3D" id="3.30.460.10">
    <property type="entry name" value="Beta Polymerase, domain 2"/>
    <property type="match status" value="1"/>
</dbReference>
<dbReference type="InterPro" id="IPR004394">
    <property type="entry name" value="Iojap/RsfS/C7orf30"/>
</dbReference>
<dbReference type="KEGG" id="avu:BK816_04980"/>
<dbReference type="Proteomes" id="UP000176288">
    <property type="component" value="Chromosome"/>
</dbReference>
<keyword evidence="2" id="KW-0963">Cytoplasm</keyword>
<dbReference type="GO" id="GO:0043023">
    <property type="term" value="F:ribosomal large subunit binding"/>
    <property type="evidence" value="ECO:0007669"/>
    <property type="project" value="TreeGrafter"/>
</dbReference>
<dbReference type="GO" id="GO:0090071">
    <property type="term" value="P:negative regulation of ribosome biogenesis"/>
    <property type="evidence" value="ECO:0007669"/>
    <property type="project" value="UniProtKB-UniRule"/>
</dbReference>
<dbReference type="PANTHER" id="PTHR21043:SF0">
    <property type="entry name" value="MITOCHONDRIAL ASSEMBLY OF RIBOSOMAL LARGE SUBUNIT PROTEIN 1"/>
    <property type="match status" value="1"/>
</dbReference>
<dbReference type="GO" id="GO:0017148">
    <property type="term" value="P:negative regulation of translation"/>
    <property type="evidence" value="ECO:0007669"/>
    <property type="project" value="UniProtKB-UniRule"/>
</dbReference>
<dbReference type="NCBIfam" id="TIGR00090">
    <property type="entry name" value="rsfS_iojap_ybeB"/>
    <property type="match status" value="1"/>
</dbReference>
<comment type="subcellular location">
    <subcellularLocation>
        <location evidence="2">Cytoplasm</location>
    </subcellularLocation>
</comment>
<evidence type="ECO:0000256" key="2">
    <source>
        <dbReference type="HAMAP-Rule" id="MF_01477"/>
    </source>
</evidence>
<keyword evidence="2" id="KW-0810">Translation regulation</keyword>
<dbReference type="RefSeq" id="WP_071164192.1">
    <property type="nucleotide sequence ID" value="NZ_CP017812.1"/>
</dbReference>
<organism evidence="3 4">
    <name type="scientific">Boudabousia tangfeifanii</name>
    <dbReference type="NCBI Taxonomy" id="1912795"/>
    <lineage>
        <taxon>Bacteria</taxon>
        <taxon>Bacillati</taxon>
        <taxon>Actinomycetota</taxon>
        <taxon>Actinomycetes</taxon>
        <taxon>Actinomycetales</taxon>
        <taxon>Actinomycetaceae</taxon>
        <taxon>Boudabousia</taxon>
    </lineage>
</organism>
<evidence type="ECO:0000313" key="4">
    <source>
        <dbReference type="Proteomes" id="UP000176288"/>
    </source>
</evidence>
<dbReference type="HAMAP" id="MF_01477">
    <property type="entry name" value="Iojap_RsfS"/>
    <property type="match status" value="1"/>
</dbReference>
<comment type="function">
    <text evidence="2">Functions as a ribosomal silencing factor. Interacts with ribosomal protein uL14 (rplN), blocking formation of intersubunit bridge B8. Prevents association of the 30S and 50S ribosomal subunits and the formation of functional ribosomes, thus repressing translation.</text>
</comment>
<protein>
    <recommendedName>
        <fullName evidence="2">Ribosomal silencing factor RsfS</fullName>
    </recommendedName>
</protein>
<dbReference type="SUPFAM" id="SSF81301">
    <property type="entry name" value="Nucleotidyltransferase"/>
    <property type="match status" value="1"/>
</dbReference>
<dbReference type="GO" id="GO:0005737">
    <property type="term" value="C:cytoplasm"/>
    <property type="evidence" value="ECO:0007669"/>
    <property type="project" value="UniProtKB-SubCell"/>
</dbReference>
<keyword evidence="2" id="KW-0678">Repressor</keyword>
<sequence length="139" mass="15366">MAVSELALDLVRKAALKAYQRGALEPVALDVSERVFLTDVFLVLSADSQRGVKAAADAVDEAMVAEGIRPLRREGADAANWVLMDYDHFVVHIFLDEQREFYGLERLWGDCPSVDLQLPAERPAEAKAEPEEVNTIIGL</sequence>
<reference evidence="3 4" key="1">
    <citation type="submission" date="2016-10" db="EMBL/GenBank/DDBJ databases">
        <title>Actinomyces aegypiusis sp. nov., isolated from the Aegypius monachus in Qinghai Tibet Plateau China.</title>
        <authorList>
            <person name="Wang Y."/>
        </authorList>
    </citation>
    <scope>NUCLEOTIDE SEQUENCE [LARGE SCALE GENOMIC DNA]</scope>
    <source>
        <strain evidence="3 4">VUL4_3</strain>
    </source>
</reference>
<dbReference type="EMBL" id="CP017812">
    <property type="protein sequence ID" value="AOZ72726.1"/>
    <property type="molecule type" value="Genomic_DNA"/>
</dbReference>
<dbReference type="OrthoDB" id="9793681at2"/>
<dbReference type="PANTHER" id="PTHR21043">
    <property type="entry name" value="IOJAP SUPERFAMILY ORTHOLOG"/>
    <property type="match status" value="1"/>
</dbReference>
<evidence type="ECO:0000256" key="1">
    <source>
        <dbReference type="ARBA" id="ARBA00010574"/>
    </source>
</evidence>
<accession>A0A1D9MKB6</accession>
<dbReference type="AlphaFoldDB" id="A0A1D9MKB6"/>
<comment type="similarity">
    <text evidence="1 2">Belongs to the Iojap/RsfS family.</text>
</comment>
<name>A0A1D9MKB6_9ACTO</name>